<dbReference type="EMBL" id="CP015820">
    <property type="protein sequence ID" value="AQT42695.1"/>
    <property type="molecule type" value="Genomic_DNA"/>
</dbReference>
<accession>A0A1U9MBK9</accession>
<dbReference type="KEGG" id="bapa:BBC0178_012210"/>
<gene>
    <name evidence="1" type="ORF">BBC0178_012210</name>
</gene>
<reference evidence="1 2" key="1">
    <citation type="submission" date="2016-11" db="EMBL/GenBank/DDBJ databases">
        <title>Comparative genomics of Bartonella apis.</title>
        <authorList>
            <person name="Engel P."/>
        </authorList>
    </citation>
    <scope>NUCLEOTIDE SEQUENCE [LARGE SCALE GENOMIC DNA]</scope>
    <source>
        <strain evidence="1 2">BBC0178</strain>
    </source>
</reference>
<sequence length="404" mass="44880">MQSCRLIKVFLKIYRLFSLAFVLTIATSLVAHSAYAIDRDAFVKRFSEAFGKSVTVSYGAVLGDGDHVILDNVRVTGTPISPDSSLGKVEFSGIKQEDHGGFSVEKVAIPQISYVYEGNTIKVADVSFNNVILPPNKGIYNQNIGFRYRNGRFSKLELQDNSKKRLALLEKGSVSLRPSIRENPVDFTINIQKITVFVDNFADGSTRKDFIAMGYKNATGRLDISGAYGGYLAMMDLKHFHLVLDKGGVLDVSLKMDGMTLDSLLTVVTLQRENERGHIKSSQMWLGMLAQVQRYNFYGGKLKFEDRSITQKLVNTEAKRMGISADALKAKWKTGLPGWLSFAKDTNFENEAQKAVTAYLDMPRSLEISSTPMDKLPVIMLAISGKLSPKEFVRELNLAISANK</sequence>
<dbReference type="Proteomes" id="UP000189660">
    <property type="component" value="Chromosome"/>
</dbReference>
<dbReference type="AlphaFoldDB" id="A0A1U9MBK9"/>
<protein>
    <submittedName>
        <fullName evidence="1">Uncharacterized protein</fullName>
    </submittedName>
</protein>
<organism evidence="1 2">
    <name type="scientific">Bartonella apihabitans</name>
    <dbReference type="NCBI Taxonomy" id="2750929"/>
    <lineage>
        <taxon>Bacteria</taxon>
        <taxon>Pseudomonadati</taxon>
        <taxon>Pseudomonadota</taxon>
        <taxon>Alphaproteobacteria</taxon>
        <taxon>Hyphomicrobiales</taxon>
        <taxon>Bartonellaceae</taxon>
        <taxon>Bartonella</taxon>
    </lineage>
</organism>
<name>A0A1U9MBK9_9HYPH</name>
<evidence type="ECO:0000313" key="2">
    <source>
        <dbReference type="Proteomes" id="UP000189660"/>
    </source>
</evidence>
<keyword evidence="2" id="KW-1185">Reference proteome</keyword>
<proteinExistence type="predicted"/>
<evidence type="ECO:0000313" key="1">
    <source>
        <dbReference type="EMBL" id="AQT42695.1"/>
    </source>
</evidence>